<keyword evidence="10" id="KW-1185">Reference proteome</keyword>
<dbReference type="EC" id="4.6.1.13" evidence="2"/>
<protein>
    <recommendedName>
        <fullName evidence="3">1-phosphatidylinositol phosphodiesterase</fullName>
        <ecNumber evidence="2">4.6.1.13</ecNumber>
    </recommendedName>
    <alternativeName>
        <fullName evidence="5">Phosphatidylinositol diacylglycerol-lyase</fullName>
    </alternativeName>
    <alternativeName>
        <fullName evidence="6">Phosphatidylinositol-specific phospholipase C</fullName>
    </alternativeName>
</protein>
<dbReference type="CDD" id="cd08586">
    <property type="entry name" value="PI-PLCc_BcPLC_like"/>
    <property type="match status" value="1"/>
</dbReference>
<evidence type="ECO:0000313" key="10">
    <source>
        <dbReference type="Proteomes" id="UP001241848"/>
    </source>
</evidence>
<dbReference type="EMBL" id="JAPCKK010000016">
    <property type="protein sequence ID" value="MDP4097802.1"/>
    <property type="molecule type" value="Genomic_DNA"/>
</dbReference>
<evidence type="ECO:0000256" key="4">
    <source>
        <dbReference type="ARBA" id="ARBA00022963"/>
    </source>
</evidence>
<dbReference type="SUPFAM" id="SSF51695">
    <property type="entry name" value="PLC-like phosphodiesterases"/>
    <property type="match status" value="1"/>
</dbReference>
<reference evidence="9 10" key="1">
    <citation type="submission" date="2022-10" db="EMBL/GenBank/DDBJ databases">
        <title>Paenibacillus description and whole genome data of maize root bacterial community.</title>
        <authorList>
            <person name="Marton D."/>
            <person name="Farkas M."/>
            <person name="Cserhati M."/>
        </authorList>
    </citation>
    <scope>NUCLEOTIDE SEQUENCE [LARGE SCALE GENOMIC DNA]</scope>
    <source>
        <strain evidence="9 10">P96</strain>
    </source>
</reference>
<dbReference type="RefSeq" id="WP_305755378.1">
    <property type="nucleotide sequence ID" value="NZ_JAPCKK010000016.1"/>
</dbReference>
<dbReference type="InterPro" id="IPR051057">
    <property type="entry name" value="PI-PLC_domain"/>
</dbReference>
<evidence type="ECO:0000256" key="6">
    <source>
        <dbReference type="ARBA" id="ARBA00030782"/>
    </source>
</evidence>
<evidence type="ECO:0000313" key="9">
    <source>
        <dbReference type="EMBL" id="MDP4097802.1"/>
    </source>
</evidence>
<dbReference type="InterPro" id="IPR000909">
    <property type="entry name" value="PLipase_C_PInositol-sp_X_dom"/>
</dbReference>
<evidence type="ECO:0000256" key="5">
    <source>
        <dbReference type="ARBA" id="ARBA00030474"/>
    </source>
</evidence>
<dbReference type="PROSITE" id="PS50007">
    <property type="entry name" value="PIPLC_X_DOMAIN"/>
    <property type="match status" value="1"/>
</dbReference>
<dbReference type="Proteomes" id="UP001241848">
    <property type="component" value="Unassembled WGS sequence"/>
</dbReference>
<gene>
    <name evidence="9" type="ORF">OIN60_13580</name>
</gene>
<sequence length="301" mass="33746">MFKKALLFVAVVVVCFTSLANTSMAYSNSNWMGEISDQTALSALSIPGTHDSGAMYESVYGTAKTQDLTIAEQLSSGVRYLDIRTRHFKDAFTIHHGAVYQNQNFDGVLNAVISFLNNNPTETVIMSVKQEHTAAENTRSYEETFKWYVNKNPNKWLMTDHIPTLGEARGKIVLLRRFAADQLPKGIDATAWKDNTSFEIHNAADLNIQDYYKVTDRNKKWTDTQNKYNEANSSNPSMLYINFTSGYSPGLFGIPNIRAISDEINPKVNQFFTTNTSGRFGVSAMDFMTSELASKIIATNF</sequence>
<name>A0ABT9FSU4_9BACL</name>
<keyword evidence="7" id="KW-0732">Signal</keyword>
<feature type="signal peptide" evidence="7">
    <location>
        <begin position="1"/>
        <end position="25"/>
    </location>
</feature>
<keyword evidence="4" id="KW-0443">Lipid metabolism</keyword>
<evidence type="ECO:0000259" key="8">
    <source>
        <dbReference type="SMART" id="SM00148"/>
    </source>
</evidence>
<organism evidence="9 10">
    <name type="scientific">Paenibacillus zeirhizosphaerae</name>
    <dbReference type="NCBI Taxonomy" id="2987519"/>
    <lineage>
        <taxon>Bacteria</taxon>
        <taxon>Bacillati</taxon>
        <taxon>Bacillota</taxon>
        <taxon>Bacilli</taxon>
        <taxon>Bacillales</taxon>
        <taxon>Paenibacillaceae</taxon>
        <taxon>Paenibacillus</taxon>
    </lineage>
</organism>
<proteinExistence type="predicted"/>
<dbReference type="InterPro" id="IPR017946">
    <property type="entry name" value="PLC-like_Pdiesterase_TIM-brl"/>
</dbReference>
<dbReference type="Gene3D" id="3.20.20.190">
    <property type="entry name" value="Phosphatidylinositol (PI) phosphodiesterase"/>
    <property type="match status" value="1"/>
</dbReference>
<evidence type="ECO:0000256" key="7">
    <source>
        <dbReference type="SAM" id="SignalP"/>
    </source>
</evidence>
<accession>A0ABT9FSU4</accession>
<dbReference type="Pfam" id="PF00388">
    <property type="entry name" value="PI-PLC-X"/>
    <property type="match status" value="1"/>
</dbReference>
<keyword evidence="4" id="KW-0442">Lipid degradation</keyword>
<evidence type="ECO:0000256" key="3">
    <source>
        <dbReference type="ARBA" id="ARBA00019758"/>
    </source>
</evidence>
<evidence type="ECO:0000256" key="2">
    <source>
        <dbReference type="ARBA" id="ARBA00012581"/>
    </source>
</evidence>
<feature type="chain" id="PRO_5046588288" description="1-phosphatidylinositol phosphodiesterase" evidence="7">
    <location>
        <begin position="26"/>
        <end position="301"/>
    </location>
</feature>
<dbReference type="PANTHER" id="PTHR13593">
    <property type="match status" value="1"/>
</dbReference>
<comment type="caution">
    <text evidence="9">The sequence shown here is derived from an EMBL/GenBank/DDBJ whole genome shotgun (WGS) entry which is preliminary data.</text>
</comment>
<feature type="domain" description="Phosphatidylinositol-specific phospholipase C X" evidence="8">
    <location>
        <begin position="36"/>
        <end position="177"/>
    </location>
</feature>
<dbReference type="SMART" id="SM00148">
    <property type="entry name" value="PLCXc"/>
    <property type="match status" value="1"/>
</dbReference>
<comment type="catalytic activity">
    <reaction evidence="1">
        <text>a 1,2-diacyl-sn-glycero-3-phospho-(1D-myo-inositol) = 1D-myo-inositol 1,2-cyclic phosphate + a 1,2-diacyl-sn-glycerol</text>
        <dbReference type="Rhea" id="RHEA:17093"/>
        <dbReference type="ChEBI" id="CHEBI:17815"/>
        <dbReference type="ChEBI" id="CHEBI:57880"/>
        <dbReference type="ChEBI" id="CHEBI:58484"/>
        <dbReference type="EC" id="4.6.1.13"/>
    </reaction>
</comment>
<evidence type="ECO:0000256" key="1">
    <source>
        <dbReference type="ARBA" id="ARBA00001316"/>
    </source>
</evidence>
<dbReference type="PANTHER" id="PTHR13593:SF113">
    <property type="entry name" value="SI:DKEY-266F7.9"/>
    <property type="match status" value="1"/>
</dbReference>